<dbReference type="PIRSF" id="PIRSF029347">
    <property type="entry name" value="RecF"/>
    <property type="match status" value="1"/>
</dbReference>
<dbReference type="GO" id="GO:0005524">
    <property type="term" value="F:ATP binding"/>
    <property type="evidence" value="ECO:0007669"/>
    <property type="project" value="InterPro"/>
</dbReference>
<dbReference type="RefSeq" id="WP_146391362.1">
    <property type="nucleotide sequence ID" value="NZ_SJPK01000004.1"/>
</dbReference>
<comment type="caution">
    <text evidence="2">The sequence shown here is derived from an EMBL/GenBank/DDBJ whole genome shotgun (WGS) entry which is preliminary data.</text>
</comment>
<dbReference type="InterPro" id="IPR014555">
    <property type="entry name" value="RecF-like"/>
</dbReference>
<dbReference type="Gene3D" id="3.40.50.300">
    <property type="entry name" value="P-loop containing nucleotide triphosphate hydrolases"/>
    <property type="match status" value="2"/>
</dbReference>
<dbReference type="PANTHER" id="PTHR32182">
    <property type="entry name" value="DNA REPLICATION AND REPAIR PROTEIN RECF"/>
    <property type="match status" value="1"/>
</dbReference>
<evidence type="ECO:0000313" key="2">
    <source>
        <dbReference type="EMBL" id="TWT67506.1"/>
    </source>
</evidence>
<dbReference type="InterPro" id="IPR027417">
    <property type="entry name" value="P-loop_NTPase"/>
</dbReference>
<dbReference type="PANTHER" id="PTHR32182:SF25">
    <property type="entry name" value="SLR1056 PROTEIN"/>
    <property type="match status" value="1"/>
</dbReference>
<dbReference type="GO" id="GO:0006302">
    <property type="term" value="P:double-strand break repair"/>
    <property type="evidence" value="ECO:0007669"/>
    <property type="project" value="TreeGrafter"/>
</dbReference>
<protein>
    <recommendedName>
        <fullName evidence="1">ATPase AAA-type core domain-containing protein</fullName>
    </recommendedName>
</protein>
<dbReference type="FunFam" id="3.40.50.300:FF:002534">
    <property type="entry name" value="Putative RecF protein"/>
    <property type="match status" value="1"/>
</dbReference>
<dbReference type="OrthoDB" id="9814775at2"/>
<dbReference type="Proteomes" id="UP000318053">
    <property type="component" value="Unassembled WGS sequence"/>
</dbReference>
<reference evidence="2 3" key="1">
    <citation type="submission" date="2019-02" db="EMBL/GenBank/DDBJ databases">
        <title>Deep-cultivation of Planctomycetes and their phenomic and genomic characterization uncovers novel biology.</title>
        <authorList>
            <person name="Wiegand S."/>
            <person name="Jogler M."/>
            <person name="Boedeker C."/>
            <person name="Pinto D."/>
            <person name="Vollmers J."/>
            <person name="Rivas-Marin E."/>
            <person name="Kohn T."/>
            <person name="Peeters S.H."/>
            <person name="Heuer A."/>
            <person name="Rast P."/>
            <person name="Oberbeckmann S."/>
            <person name="Bunk B."/>
            <person name="Jeske O."/>
            <person name="Meyerdierks A."/>
            <person name="Storesund J.E."/>
            <person name="Kallscheuer N."/>
            <person name="Luecker S."/>
            <person name="Lage O.M."/>
            <person name="Pohl T."/>
            <person name="Merkel B.J."/>
            <person name="Hornburger P."/>
            <person name="Mueller R.-W."/>
            <person name="Bruemmer F."/>
            <person name="Labrenz M."/>
            <person name="Spormann A.M."/>
            <person name="Op Den Camp H."/>
            <person name="Overmann J."/>
            <person name="Amann R."/>
            <person name="Jetten M.S.M."/>
            <person name="Mascher T."/>
            <person name="Medema M.H."/>
            <person name="Devos D.P."/>
            <person name="Kaster A.-K."/>
            <person name="Ovreas L."/>
            <person name="Rohde M."/>
            <person name="Galperin M.Y."/>
            <person name="Jogler C."/>
        </authorList>
    </citation>
    <scope>NUCLEOTIDE SEQUENCE [LARGE SCALE GENOMIC DNA]</scope>
    <source>
        <strain evidence="2 3">CA85</strain>
    </source>
</reference>
<sequence length="372" mass="40722">MIDRIAISGYRSIRSIILQLGQLNVVTGANGSGKSNLYRALRLIADAAEGRLAESLAREGGFGSVRWAGPKKSGKEPVSLRLGLTADPLSYCLDLGLPPPSESMFRGDPELKRECLWRGIGLEAKNLCADRRVATLRCRGERGKWQDIHVALPRQASMLSEYADPIAAPELIIMRETLRSWRFYDTFGVDANSPARRPCVATFTPIMSGDGADLAAAIQTIREIGDRSGLAQAIEDAFPGSRIDVAATDAGLQLMFEQSGMRRYLSASELSDGTLRFLLLVAALMTPRPPELMVLNEPENSLHPDLIPALARLITLAAENSQIIVVSHNQRLVDALKADDVCVSIRLEKEDGETVLKDADLLSQYGWKWPSR</sequence>
<dbReference type="AlphaFoldDB" id="A0A5C5XVZ8"/>
<keyword evidence="3" id="KW-1185">Reference proteome</keyword>
<accession>A0A5C5XVZ8</accession>
<feature type="domain" description="ATPase AAA-type core" evidence="1">
    <location>
        <begin position="23"/>
        <end position="334"/>
    </location>
</feature>
<dbReference type="SUPFAM" id="SSF52540">
    <property type="entry name" value="P-loop containing nucleoside triphosphate hydrolases"/>
    <property type="match status" value="1"/>
</dbReference>
<dbReference type="Pfam" id="PF13304">
    <property type="entry name" value="AAA_21"/>
    <property type="match status" value="1"/>
</dbReference>
<evidence type="ECO:0000313" key="3">
    <source>
        <dbReference type="Proteomes" id="UP000318053"/>
    </source>
</evidence>
<proteinExistence type="predicted"/>
<organism evidence="2 3">
    <name type="scientific">Allorhodopirellula solitaria</name>
    <dbReference type="NCBI Taxonomy" id="2527987"/>
    <lineage>
        <taxon>Bacteria</taxon>
        <taxon>Pseudomonadati</taxon>
        <taxon>Planctomycetota</taxon>
        <taxon>Planctomycetia</taxon>
        <taxon>Pirellulales</taxon>
        <taxon>Pirellulaceae</taxon>
        <taxon>Allorhodopirellula</taxon>
    </lineage>
</organism>
<gene>
    <name evidence="2" type="ORF">CA85_23570</name>
</gene>
<evidence type="ECO:0000259" key="1">
    <source>
        <dbReference type="Pfam" id="PF13304"/>
    </source>
</evidence>
<dbReference type="CDD" id="cd00267">
    <property type="entry name" value="ABC_ATPase"/>
    <property type="match status" value="1"/>
</dbReference>
<dbReference type="InterPro" id="IPR003959">
    <property type="entry name" value="ATPase_AAA_core"/>
</dbReference>
<dbReference type="EMBL" id="SJPK01000004">
    <property type="protein sequence ID" value="TWT67506.1"/>
    <property type="molecule type" value="Genomic_DNA"/>
</dbReference>
<dbReference type="GO" id="GO:0000731">
    <property type="term" value="P:DNA synthesis involved in DNA repair"/>
    <property type="evidence" value="ECO:0007669"/>
    <property type="project" value="TreeGrafter"/>
</dbReference>
<dbReference type="GO" id="GO:0016887">
    <property type="term" value="F:ATP hydrolysis activity"/>
    <property type="evidence" value="ECO:0007669"/>
    <property type="project" value="InterPro"/>
</dbReference>
<name>A0A5C5XVZ8_9BACT</name>
<dbReference type="FunFam" id="3.40.50.300:FF:002708">
    <property type="entry name" value="FeS assembly ATPase SufC"/>
    <property type="match status" value="1"/>
</dbReference>